<accession>A0ACA9S0I1</accession>
<keyword evidence="2" id="KW-1185">Reference proteome</keyword>
<proteinExistence type="predicted"/>
<reference evidence="1" key="1">
    <citation type="submission" date="2021-06" db="EMBL/GenBank/DDBJ databases">
        <authorList>
            <person name="Kallberg Y."/>
            <person name="Tangrot J."/>
            <person name="Rosling A."/>
        </authorList>
    </citation>
    <scope>NUCLEOTIDE SEQUENCE</scope>
    <source>
        <strain evidence="1">MA461A</strain>
    </source>
</reference>
<name>A0ACA9S0I1_9GLOM</name>
<sequence length="270" mass="31659">MSDVNSMTNSSAASEILERLDAEIILIKQGKNINDGLIVIRNITQEIFDYHNKMFELKEHEITIHKSLTYEYYQEAQFFRYYLYKDLMETIIWWYIILLDKVVDYVLNIKIVKKIVEEIKKKISGWVLHIIQTQDNSRSKGVFRSYFDVYEDSGSGEKIVIEVSGDDNVRKKIISYLRSGKIDYNYQIESNFFTSEKIKHNEIIHIWEEYGNEDNKLKFKLMKSSKKNGEDVNYGSLKGRVVLKSTDNEAIEKIKGHPEELAAAIFSKSH</sequence>
<comment type="caution">
    <text evidence="1">The sequence shown here is derived from an EMBL/GenBank/DDBJ whole genome shotgun (WGS) entry which is preliminary data.</text>
</comment>
<protein>
    <submittedName>
        <fullName evidence="1">18764_t:CDS:1</fullName>
    </submittedName>
</protein>
<feature type="non-terminal residue" evidence="1">
    <location>
        <position position="270"/>
    </location>
</feature>
<dbReference type="Proteomes" id="UP000789920">
    <property type="component" value="Unassembled WGS sequence"/>
</dbReference>
<organism evidence="1 2">
    <name type="scientific">Racocetra persica</name>
    <dbReference type="NCBI Taxonomy" id="160502"/>
    <lineage>
        <taxon>Eukaryota</taxon>
        <taxon>Fungi</taxon>
        <taxon>Fungi incertae sedis</taxon>
        <taxon>Mucoromycota</taxon>
        <taxon>Glomeromycotina</taxon>
        <taxon>Glomeromycetes</taxon>
        <taxon>Diversisporales</taxon>
        <taxon>Gigasporaceae</taxon>
        <taxon>Racocetra</taxon>
    </lineage>
</organism>
<dbReference type="EMBL" id="CAJVQC010081646">
    <property type="protein sequence ID" value="CAG8818941.1"/>
    <property type="molecule type" value="Genomic_DNA"/>
</dbReference>
<evidence type="ECO:0000313" key="2">
    <source>
        <dbReference type="Proteomes" id="UP000789920"/>
    </source>
</evidence>
<gene>
    <name evidence="1" type="ORF">RPERSI_LOCUS25020</name>
</gene>
<evidence type="ECO:0000313" key="1">
    <source>
        <dbReference type="EMBL" id="CAG8818941.1"/>
    </source>
</evidence>